<evidence type="ECO:0000313" key="1">
    <source>
        <dbReference type="EMBL" id="MCT4796011.1"/>
    </source>
</evidence>
<comment type="caution">
    <text evidence="1">The sequence shown here is derived from an EMBL/GenBank/DDBJ whole genome shotgun (WGS) entry which is preliminary data.</text>
</comment>
<dbReference type="InterPro" id="IPR036388">
    <property type="entry name" value="WH-like_DNA-bd_sf"/>
</dbReference>
<dbReference type="InterPro" id="IPR036390">
    <property type="entry name" value="WH_DNA-bd_sf"/>
</dbReference>
<name>A0ABT2KZV1_9BACL</name>
<dbReference type="EMBL" id="JANIEK010000044">
    <property type="protein sequence ID" value="MCT4796011.1"/>
    <property type="molecule type" value="Genomic_DNA"/>
</dbReference>
<keyword evidence="2" id="KW-1185">Reference proteome</keyword>
<evidence type="ECO:0000313" key="2">
    <source>
        <dbReference type="Proteomes" id="UP001206821"/>
    </source>
</evidence>
<dbReference type="SUPFAM" id="SSF46785">
    <property type="entry name" value="Winged helix' DNA-binding domain"/>
    <property type="match status" value="1"/>
</dbReference>
<protein>
    <submittedName>
        <fullName evidence="1">Helix-turn-helix domain-containing protein</fullName>
    </submittedName>
</protein>
<dbReference type="RefSeq" id="WP_051690280.1">
    <property type="nucleotide sequence ID" value="NZ_JANIEK010000044.1"/>
</dbReference>
<dbReference type="Proteomes" id="UP001206821">
    <property type="component" value="Unassembled WGS sequence"/>
</dbReference>
<gene>
    <name evidence="1" type="ORF">NQG31_10655</name>
</gene>
<reference evidence="1 2" key="1">
    <citation type="submission" date="2022-07" db="EMBL/GenBank/DDBJ databases">
        <title>Genomic and pangenome structural analysis of the polyextremophile Exiguobacterium.</title>
        <authorList>
            <person name="Shen L."/>
        </authorList>
    </citation>
    <scope>NUCLEOTIDE SEQUENCE [LARGE SCALE GENOMIC DNA]</scope>
    <source>
        <strain evidence="1 2">12_1</strain>
    </source>
</reference>
<proteinExistence type="predicted"/>
<organism evidence="1 2">
    <name type="scientific">Exiguobacterium alkaliphilum</name>
    <dbReference type="NCBI Taxonomy" id="1428684"/>
    <lineage>
        <taxon>Bacteria</taxon>
        <taxon>Bacillati</taxon>
        <taxon>Bacillota</taxon>
        <taxon>Bacilli</taxon>
        <taxon>Bacillales</taxon>
        <taxon>Bacillales Family XII. Incertae Sedis</taxon>
        <taxon>Exiguobacterium</taxon>
    </lineage>
</organism>
<dbReference type="Gene3D" id="1.10.10.10">
    <property type="entry name" value="Winged helix-like DNA-binding domain superfamily/Winged helix DNA-binding domain"/>
    <property type="match status" value="1"/>
</dbReference>
<accession>A0ABT2KZV1</accession>
<sequence>MKEIQEIGKLLFDEKTFQILEHTKQEPRNTKEIAKLMKQPTANLYYPIKKLIEIDALRIERQEQVKNILENYYSSRHLYTDDKLAIEGDFLTSNLNHVLQWYFVQVHQTAQALKRDVIEQDEGTAEIGYATKTLTHAQWKELNRQIRHVIHNYEPEASSDEATDYQFLISSHKTNA</sequence>